<dbReference type="Proteomes" id="UP000265520">
    <property type="component" value="Unassembled WGS sequence"/>
</dbReference>
<feature type="compositionally biased region" description="Polar residues" evidence="1">
    <location>
        <begin position="64"/>
        <end position="78"/>
    </location>
</feature>
<evidence type="ECO:0000313" key="3">
    <source>
        <dbReference type="Proteomes" id="UP000265520"/>
    </source>
</evidence>
<protein>
    <submittedName>
        <fullName evidence="2">Uncharacterized protein</fullName>
    </submittedName>
</protein>
<dbReference type="EMBL" id="LXQA010865059">
    <property type="protein sequence ID" value="MCI74647.1"/>
    <property type="molecule type" value="Genomic_DNA"/>
</dbReference>
<feature type="region of interest" description="Disordered" evidence="1">
    <location>
        <begin position="34"/>
        <end position="78"/>
    </location>
</feature>
<name>A0A392UPG7_9FABA</name>
<evidence type="ECO:0000256" key="1">
    <source>
        <dbReference type="SAM" id="MobiDB-lite"/>
    </source>
</evidence>
<proteinExistence type="predicted"/>
<sequence length="78" mass="8790">IYAFPDGKALVMPPFPQELLGEEVLQEDVQKVLKDMPESSAKSHKKHMKRKGSKKKKDEDKTDLINSEQSPPLNAVES</sequence>
<feature type="non-terminal residue" evidence="2">
    <location>
        <position position="78"/>
    </location>
</feature>
<reference evidence="2 3" key="1">
    <citation type="journal article" date="2018" name="Front. Plant Sci.">
        <title>Red Clover (Trifolium pratense) and Zigzag Clover (T. medium) - A Picture of Genomic Similarities and Differences.</title>
        <authorList>
            <person name="Dluhosova J."/>
            <person name="Istvanek J."/>
            <person name="Nedelnik J."/>
            <person name="Repkova J."/>
        </authorList>
    </citation>
    <scope>NUCLEOTIDE SEQUENCE [LARGE SCALE GENOMIC DNA]</scope>
    <source>
        <strain evidence="3">cv. 10/8</strain>
        <tissue evidence="2">Leaf</tissue>
    </source>
</reference>
<feature type="non-terminal residue" evidence="2">
    <location>
        <position position="1"/>
    </location>
</feature>
<keyword evidence="3" id="KW-1185">Reference proteome</keyword>
<comment type="caution">
    <text evidence="2">The sequence shown here is derived from an EMBL/GenBank/DDBJ whole genome shotgun (WGS) entry which is preliminary data.</text>
</comment>
<accession>A0A392UPG7</accession>
<feature type="compositionally biased region" description="Basic residues" evidence="1">
    <location>
        <begin position="42"/>
        <end position="55"/>
    </location>
</feature>
<evidence type="ECO:0000313" key="2">
    <source>
        <dbReference type="EMBL" id="MCI74647.1"/>
    </source>
</evidence>
<dbReference type="AlphaFoldDB" id="A0A392UPG7"/>
<organism evidence="2 3">
    <name type="scientific">Trifolium medium</name>
    <dbReference type="NCBI Taxonomy" id="97028"/>
    <lineage>
        <taxon>Eukaryota</taxon>
        <taxon>Viridiplantae</taxon>
        <taxon>Streptophyta</taxon>
        <taxon>Embryophyta</taxon>
        <taxon>Tracheophyta</taxon>
        <taxon>Spermatophyta</taxon>
        <taxon>Magnoliopsida</taxon>
        <taxon>eudicotyledons</taxon>
        <taxon>Gunneridae</taxon>
        <taxon>Pentapetalae</taxon>
        <taxon>rosids</taxon>
        <taxon>fabids</taxon>
        <taxon>Fabales</taxon>
        <taxon>Fabaceae</taxon>
        <taxon>Papilionoideae</taxon>
        <taxon>50 kb inversion clade</taxon>
        <taxon>NPAAA clade</taxon>
        <taxon>Hologalegina</taxon>
        <taxon>IRL clade</taxon>
        <taxon>Trifolieae</taxon>
        <taxon>Trifolium</taxon>
    </lineage>
</organism>